<dbReference type="Proteomes" id="UP001234202">
    <property type="component" value="Unassembled WGS sequence"/>
</dbReference>
<evidence type="ECO:0000313" key="1">
    <source>
        <dbReference type="EMBL" id="KAJ9118461.1"/>
    </source>
</evidence>
<keyword evidence="2" id="KW-1185">Reference proteome</keyword>
<name>A0ACC2X476_9TREE</name>
<comment type="caution">
    <text evidence="1">The sequence shown here is derived from an EMBL/GenBank/DDBJ whole genome shotgun (WGS) entry which is preliminary data.</text>
</comment>
<sequence length="139" mass="16237">MTSRFRGHEATPSRLLSAAFPSVAGANHELQLRAWQIGGKGDEKLNKGKASTRRKIRCMQKKQKKEIRAINMDNDKVLSQFWSAHERETKLLRKNLADGKVWTRHLESQLWLEIPERFKDHWCYMMDIEGEPTDESKSE</sequence>
<accession>A0ACC2X476</accession>
<dbReference type="EMBL" id="JASBWV010000028">
    <property type="protein sequence ID" value="KAJ9118461.1"/>
    <property type="molecule type" value="Genomic_DNA"/>
</dbReference>
<gene>
    <name evidence="1" type="ORF">QFC24_006107</name>
</gene>
<proteinExistence type="predicted"/>
<reference evidence="1" key="1">
    <citation type="submission" date="2023-04" db="EMBL/GenBank/DDBJ databases">
        <title>Draft Genome sequencing of Naganishia species isolated from polar environments using Oxford Nanopore Technology.</title>
        <authorList>
            <person name="Leo P."/>
            <person name="Venkateswaran K."/>
        </authorList>
    </citation>
    <scope>NUCLEOTIDE SEQUENCE</scope>
    <source>
        <strain evidence="1">DBVPG 5303</strain>
    </source>
</reference>
<evidence type="ECO:0000313" key="2">
    <source>
        <dbReference type="Proteomes" id="UP001234202"/>
    </source>
</evidence>
<protein>
    <submittedName>
        <fullName evidence="1">Uncharacterized protein</fullName>
    </submittedName>
</protein>
<organism evidence="1 2">
    <name type="scientific">Naganishia onofrii</name>
    <dbReference type="NCBI Taxonomy" id="1851511"/>
    <lineage>
        <taxon>Eukaryota</taxon>
        <taxon>Fungi</taxon>
        <taxon>Dikarya</taxon>
        <taxon>Basidiomycota</taxon>
        <taxon>Agaricomycotina</taxon>
        <taxon>Tremellomycetes</taxon>
        <taxon>Filobasidiales</taxon>
        <taxon>Filobasidiaceae</taxon>
        <taxon>Naganishia</taxon>
    </lineage>
</organism>